<keyword evidence="1" id="KW-0472">Membrane</keyword>
<keyword evidence="1" id="KW-1133">Transmembrane helix</keyword>
<protein>
    <submittedName>
        <fullName evidence="2">Uncharacterized protein</fullName>
    </submittedName>
</protein>
<reference evidence="2 3" key="1">
    <citation type="submission" date="2020-11" db="EMBL/GenBank/DDBJ databases">
        <authorList>
            <person name="Sun Q."/>
        </authorList>
    </citation>
    <scope>NUCLEOTIDE SEQUENCE [LARGE SCALE GENOMIC DNA]</scope>
    <source>
        <strain evidence="2 3">P8398</strain>
    </source>
</reference>
<proteinExistence type="predicted"/>
<keyword evidence="3" id="KW-1185">Reference proteome</keyword>
<feature type="transmembrane region" description="Helical" evidence="1">
    <location>
        <begin position="56"/>
        <end position="77"/>
    </location>
</feature>
<organism evidence="2 3">
    <name type="scientific">Massilia antarctica</name>
    <dbReference type="NCBI Taxonomy" id="2765360"/>
    <lineage>
        <taxon>Bacteria</taxon>
        <taxon>Pseudomonadati</taxon>
        <taxon>Pseudomonadota</taxon>
        <taxon>Betaproteobacteria</taxon>
        <taxon>Burkholderiales</taxon>
        <taxon>Oxalobacteraceae</taxon>
        <taxon>Telluria group</taxon>
        <taxon>Massilia</taxon>
    </lineage>
</organism>
<keyword evidence="1" id="KW-0812">Transmembrane</keyword>
<feature type="transmembrane region" description="Helical" evidence="1">
    <location>
        <begin position="83"/>
        <end position="101"/>
    </location>
</feature>
<evidence type="ECO:0000313" key="3">
    <source>
        <dbReference type="Proteomes" id="UP000662888"/>
    </source>
</evidence>
<dbReference type="EMBL" id="CP065053">
    <property type="protein sequence ID" value="QPI48302.1"/>
    <property type="molecule type" value="Genomic_DNA"/>
</dbReference>
<dbReference type="Proteomes" id="UP000662888">
    <property type="component" value="Chromosome"/>
</dbReference>
<dbReference type="RefSeq" id="WP_206087935.1">
    <property type="nucleotide sequence ID" value="NZ_CP065053.1"/>
</dbReference>
<accession>A0AA49A726</accession>
<name>A0AA49A726_9BURK</name>
<gene>
    <name evidence="2" type="ORF">IV454_22540</name>
</gene>
<evidence type="ECO:0000256" key="1">
    <source>
        <dbReference type="SAM" id="Phobius"/>
    </source>
</evidence>
<sequence>MSNIPRFIPEMRTPHVVNRPFADGRGAAGPDEPDHWVFEAREATEQGRLVMARAAALIYGVVALALARLVTVLLEFIVGENSVTQAMWIVAVPAAAGWGYMKQKSKPGQVWTSREWIDFGNRTWNTRRHYADGSEPLISRKIPLSGVAAVCYAQMVEDEMGYTSVLSRVSDLVRHRHPWPLTRVEHFDTEQECLAFTQAMAARCAIACWQFREAELEGGKAMLEKLS</sequence>
<evidence type="ECO:0000313" key="2">
    <source>
        <dbReference type="EMBL" id="QPI48302.1"/>
    </source>
</evidence>